<dbReference type="HOGENOM" id="CLU_087221_0_0_11"/>
<keyword evidence="3" id="KW-1185">Reference proteome</keyword>
<organism evidence="1 3">
    <name type="scientific">Corynebacterium kutscheri</name>
    <dbReference type="NCBI Taxonomy" id="35755"/>
    <lineage>
        <taxon>Bacteria</taxon>
        <taxon>Bacillati</taxon>
        <taxon>Actinomycetota</taxon>
        <taxon>Actinomycetes</taxon>
        <taxon>Mycobacteriales</taxon>
        <taxon>Corynebacteriaceae</taxon>
        <taxon>Corynebacterium</taxon>
    </lineage>
</organism>
<evidence type="ECO:0000313" key="1">
    <source>
        <dbReference type="EMBL" id="AKE42018.1"/>
    </source>
</evidence>
<evidence type="ECO:0000313" key="2">
    <source>
        <dbReference type="EMBL" id="VEH06154.1"/>
    </source>
</evidence>
<sequence>MRTVFLRCGQPDFSCFSDEEVYDLSAIPRRGELKVLDRIATEILPVDPTPSLAEIAASTHVDHLGTPQRAPQQPDTTLRCIVIGTDAALSAVITRLMRSDQMWVHIGYIPTKKSVAATNWGIDLSSAATRARQADVDPVPLIRDDTGVAIAGSAYISDWQDREITAEIIVDDYILLRHQSRKRTPTTGIFGARLVPMLDAPGLVAATLITGENPKKRLFHTTPALLSDPQTIATGRALQAGGEELKITIDGVPRKRPVERVTFYRHLRDLQIVR</sequence>
<dbReference type="RefSeq" id="WP_046440575.1">
    <property type="nucleotide sequence ID" value="NZ_CP011312.1"/>
</dbReference>
<dbReference type="STRING" id="35755.UL82_09400"/>
<dbReference type="OrthoDB" id="5189801at2"/>
<proteinExistence type="predicted"/>
<gene>
    <name evidence="2" type="ORF">NCTC949_00977</name>
    <name evidence="1" type="ORF">UL82_09400</name>
</gene>
<protein>
    <submittedName>
        <fullName evidence="1">Uncharacterized protein</fullName>
    </submittedName>
</protein>
<dbReference type="EMBL" id="CP011312">
    <property type="protein sequence ID" value="AKE42018.1"/>
    <property type="molecule type" value="Genomic_DNA"/>
</dbReference>
<name>A0A0F6R332_9CORY</name>
<reference evidence="1 3" key="1">
    <citation type="journal article" date="2015" name="Genome Announc.">
        <title>Complete Genome Sequence of Corynebacterium kutscheri DSM 20755, a Corynebacterial Type Strain with Remarkably Low G+C Content of Chromosomal DNA.</title>
        <authorList>
            <person name="Ruckert C."/>
            <person name="Albersmeier A."/>
            <person name="Winkler A."/>
            <person name="Tauch A."/>
        </authorList>
    </citation>
    <scope>NUCLEOTIDE SEQUENCE [LARGE SCALE GENOMIC DNA]</scope>
    <source>
        <strain evidence="1 3">DSM 20755</strain>
    </source>
</reference>
<evidence type="ECO:0000313" key="3">
    <source>
        <dbReference type="Proteomes" id="UP000033457"/>
    </source>
</evidence>
<dbReference type="KEGG" id="cku:UL82_09400"/>
<dbReference type="Proteomes" id="UP000033457">
    <property type="component" value="Chromosome"/>
</dbReference>
<dbReference type="AlphaFoldDB" id="A0A0F6R332"/>
<dbReference type="Proteomes" id="UP000271380">
    <property type="component" value="Chromosome"/>
</dbReference>
<evidence type="ECO:0000313" key="4">
    <source>
        <dbReference type="Proteomes" id="UP000271380"/>
    </source>
</evidence>
<dbReference type="EMBL" id="LR134377">
    <property type="protein sequence ID" value="VEH06154.1"/>
    <property type="molecule type" value="Genomic_DNA"/>
</dbReference>
<reference evidence="2 4" key="2">
    <citation type="submission" date="2018-12" db="EMBL/GenBank/DDBJ databases">
        <authorList>
            <consortium name="Pathogen Informatics"/>
        </authorList>
    </citation>
    <scope>NUCLEOTIDE SEQUENCE [LARGE SCALE GENOMIC DNA]</scope>
    <source>
        <strain evidence="2 4">NCTC949</strain>
    </source>
</reference>
<accession>A0A0F6R332</accession>